<dbReference type="InterPro" id="IPR054208">
    <property type="entry name" value="DUF6914"/>
</dbReference>
<keyword evidence="2" id="KW-1185">Reference proteome</keyword>
<dbReference type="EMBL" id="MU251767">
    <property type="protein sequence ID" value="KAG9229456.1"/>
    <property type="molecule type" value="Genomic_DNA"/>
</dbReference>
<gene>
    <name evidence="1" type="ORF">BJ875DRAFT_342206</name>
</gene>
<accession>A0A9P8C1T0</accession>
<dbReference type="Proteomes" id="UP000824998">
    <property type="component" value="Unassembled WGS sequence"/>
</dbReference>
<comment type="caution">
    <text evidence="1">The sequence shown here is derived from an EMBL/GenBank/DDBJ whole genome shotgun (WGS) entry which is preliminary data.</text>
</comment>
<reference evidence="1" key="1">
    <citation type="journal article" date="2021" name="IMA Fungus">
        <title>Genomic characterization of three marine fungi, including Emericellopsis atlantica sp. nov. with signatures of a generalist lifestyle and marine biomass degradation.</title>
        <authorList>
            <person name="Hagestad O.C."/>
            <person name="Hou L."/>
            <person name="Andersen J.H."/>
            <person name="Hansen E.H."/>
            <person name="Altermark B."/>
            <person name="Li C."/>
            <person name="Kuhnert E."/>
            <person name="Cox R.J."/>
            <person name="Crous P.W."/>
            <person name="Spatafora J.W."/>
            <person name="Lail K."/>
            <person name="Amirebrahimi M."/>
            <person name="Lipzen A."/>
            <person name="Pangilinan J."/>
            <person name="Andreopoulos W."/>
            <person name="Hayes R.D."/>
            <person name="Ng V."/>
            <person name="Grigoriev I.V."/>
            <person name="Jackson S.A."/>
            <person name="Sutton T.D.S."/>
            <person name="Dobson A.D.W."/>
            <person name="Rama T."/>
        </authorList>
    </citation>
    <scope>NUCLEOTIDE SEQUENCE</scope>
    <source>
        <strain evidence="1">TRa018bII</strain>
    </source>
</reference>
<dbReference type="Pfam" id="PF21858">
    <property type="entry name" value="DUF6914"/>
    <property type="match status" value="1"/>
</dbReference>
<proteinExistence type="predicted"/>
<organism evidence="1 2">
    <name type="scientific">Amylocarpus encephaloides</name>
    <dbReference type="NCBI Taxonomy" id="45428"/>
    <lineage>
        <taxon>Eukaryota</taxon>
        <taxon>Fungi</taxon>
        <taxon>Dikarya</taxon>
        <taxon>Ascomycota</taxon>
        <taxon>Pezizomycotina</taxon>
        <taxon>Leotiomycetes</taxon>
        <taxon>Helotiales</taxon>
        <taxon>Helotiales incertae sedis</taxon>
        <taxon>Amylocarpus</taxon>
    </lineage>
</organism>
<name>A0A9P8C1T0_9HELO</name>
<evidence type="ECO:0000313" key="2">
    <source>
        <dbReference type="Proteomes" id="UP000824998"/>
    </source>
</evidence>
<feature type="non-terminal residue" evidence="1">
    <location>
        <position position="133"/>
    </location>
</feature>
<sequence length="133" mass="14314">MARNKPRLYVVCFFRAPRPGGNPDPYHWGLASGPPNGAMDGMVLYHVRNIPTANGVQWQLEVPARDLSTGPTPGMLTFTTVAKIIDLAHLEQVMSSVPVNANAAWNVFNCQIWVEQALATIVADGGCVGTNAI</sequence>
<dbReference type="OrthoDB" id="2679825at2759"/>
<protein>
    <submittedName>
        <fullName evidence="1">Uncharacterized protein</fullName>
    </submittedName>
</protein>
<dbReference type="AlphaFoldDB" id="A0A9P8C1T0"/>
<evidence type="ECO:0000313" key="1">
    <source>
        <dbReference type="EMBL" id="KAG9229456.1"/>
    </source>
</evidence>